<evidence type="ECO:0000256" key="1">
    <source>
        <dbReference type="SAM" id="Phobius"/>
    </source>
</evidence>
<keyword evidence="4" id="KW-1185">Reference proteome</keyword>
<dbReference type="STRING" id="52904.ENSSMAP00000022465"/>
<name>A0A2U9CIW1_SCOMX</name>
<dbReference type="PRINTS" id="PR00837">
    <property type="entry name" value="V5TPXLIKE"/>
</dbReference>
<dbReference type="InterPro" id="IPR014044">
    <property type="entry name" value="CAP_dom"/>
</dbReference>
<gene>
    <name evidence="3" type="ORF">SMAX5B_018124</name>
</gene>
<dbReference type="InterPro" id="IPR018244">
    <property type="entry name" value="Allrgn_V5/Tpx1_CS"/>
</dbReference>
<proteinExistence type="predicted"/>
<dbReference type="GO" id="GO:0005576">
    <property type="term" value="C:extracellular region"/>
    <property type="evidence" value="ECO:0007669"/>
    <property type="project" value="InterPro"/>
</dbReference>
<dbReference type="AlphaFoldDB" id="A0A2U9CIW1"/>
<evidence type="ECO:0000259" key="2">
    <source>
        <dbReference type="SMART" id="SM00198"/>
    </source>
</evidence>
<dbReference type="InterPro" id="IPR001283">
    <property type="entry name" value="CRISP-related"/>
</dbReference>
<keyword evidence="1" id="KW-0812">Transmembrane</keyword>
<dbReference type="InterPro" id="IPR035940">
    <property type="entry name" value="CAP_sf"/>
</dbReference>
<feature type="transmembrane region" description="Helical" evidence="1">
    <location>
        <begin position="17"/>
        <end position="34"/>
    </location>
</feature>
<dbReference type="PROSITE" id="PS01009">
    <property type="entry name" value="CRISP_1"/>
    <property type="match status" value="1"/>
</dbReference>
<sequence length="207" mass="23333">MACDSGCASLQRLHLEAGNVFLPFFLFFCFFNVIRRTVCPQQDICPENTAVQAEIVDQHNAFRRAVQPTASDMLEMNYSEEVAANAQAWVDKCILAHGAPSTRMINGYELGENLFYSSSPYPWTDVVGAWHSEVSHYLYPNGSTNGGTIGHYTQVVWNSSYRVGCGMTLCPNNIYFYGCHYYRAQPLSLYKQLHQLSNLESQGGMRQ</sequence>
<dbReference type="PANTHER" id="PTHR10334">
    <property type="entry name" value="CYSTEINE-RICH SECRETORY PROTEIN-RELATED"/>
    <property type="match status" value="1"/>
</dbReference>
<keyword evidence="1" id="KW-1133">Transmembrane helix</keyword>
<dbReference type="Pfam" id="PF00188">
    <property type="entry name" value="CAP"/>
    <property type="match status" value="1"/>
</dbReference>
<reference evidence="3 4" key="1">
    <citation type="submission" date="2017-12" db="EMBL/GenBank/DDBJ databases">
        <title>Integrating genomic resources of turbot (Scophthalmus maximus) in depth evaluation of genetic and physical mapping variation across individuals.</title>
        <authorList>
            <person name="Martinez P."/>
        </authorList>
    </citation>
    <scope>NUCLEOTIDE SEQUENCE [LARGE SCALE GENOMIC DNA]</scope>
</reference>
<dbReference type="SUPFAM" id="SSF55797">
    <property type="entry name" value="PR-1-like"/>
    <property type="match status" value="1"/>
</dbReference>
<dbReference type="Proteomes" id="UP000246464">
    <property type="component" value="Chromosome 16"/>
</dbReference>
<feature type="domain" description="SCP" evidence="2">
    <location>
        <begin position="50"/>
        <end position="184"/>
    </location>
</feature>
<accession>A0A2U9CIW1</accession>
<keyword evidence="1" id="KW-0472">Membrane</keyword>
<dbReference type="EMBL" id="CP026258">
    <property type="protein sequence ID" value="AWP15656.1"/>
    <property type="molecule type" value="Genomic_DNA"/>
</dbReference>
<protein>
    <submittedName>
        <fullName evidence="3">Putative cysteine-rich venom protein-like</fullName>
    </submittedName>
</protein>
<dbReference type="SMART" id="SM00198">
    <property type="entry name" value="SCP"/>
    <property type="match status" value="1"/>
</dbReference>
<evidence type="ECO:0000313" key="4">
    <source>
        <dbReference type="Proteomes" id="UP000246464"/>
    </source>
</evidence>
<dbReference type="Gene3D" id="3.40.33.10">
    <property type="entry name" value="CAP"/>
    <property type="match status" value="1"/>
</dbReference>
<evidence type="ECO:0000313" key="3">
    <source>
        <dbReference type="EMBL" id="AWP15656.1"/>
    </source>
</evidence>
<organism evidence="3 4">
    <name type="scientific">Scophthalmus maximus</name>
    <name type="common">Turbot</name>
    <name type="synonym">Psetta maxima</name>
    <dbReference type="NCBI Taxonomy" id="52904"/>
    <lineage>
        <taxon>Eukaryota</taxon>
        <taxon>Metazoa</taxon>
        <taxon>Chordata</taxon>
        <taxon>Craniata</taxon>
        <taxon>Vertebrata</taxon>
        <taxon>Euteleostomi</taxon>
        <taxon>Actinopterygii</taxon>
        <taxon>Neopterygii</taxon>
        <taxon>Teleostei</taxon>
        <taxon>Neoteleostei</taxon>
        <taxon>Acanthomorphata</taxon>
        <taxon>Carangaria</taxon>
        <taxon>Pleuronectiformes</taxon>
        <taxon>Pleuronectoidei</taxon>
        <taxon>Scophthalmidae</taxon>
        <taxon>Scophthalmus</taxon>
    </lineage>
</organism>